<dbReference type="Gene3D" id="2.60.210.10">
    <property type="entry name" value="Apoptosis, Tumor Necrosis Factor Receptor Associated Protein 2, Chain A"/>
    <property type="match status" value="1"/>
</dbReference>
<accession>A0ABN9S1C7</accession>
<sequence>MSDTFRYTLSEFKQLSDEQQRSDTWEFGGCNWRLTVYPKGGGTAKGKSVSVFLHCMRPATCKGFDVSTTFAVSAVCPQDGAKTHTQTRSRSWSDSTGWGWLEFIPLESVDGLLVDGAMVFECKYNSAVRIVATHPPYQIHRDLSEVLHAAHRLRTSVERWRSHCGRADSMIDRANWLRGAPWDDLCYHAPSDDAHDRAREARAAFDSAQDTVRKAASSEVVPEVPRDHAAARAAARAAAQTLEAAPGASRRQAWLEAEAVWAKAFKLERGGQKRGQVSPASEDGMRLLCARRDRARERCASALGAYISSTDGEGLANRLSVAQQFVAAHKGWIVDDASLTEPIANSKALLRSTSAAAPSLELVRDRVGTTLGSLADSDSALRQRLTPATTASEKAVKEAVKAMKLVFSGGGGEHQVDLAGVAALNSLLALQKEESDWKGAPPETELVSMIVAVSDDLLQCAKDAVGHLTQELENYREACRYLFLQPALAISAGTGDVPAVDELARLRGQRRSLQQKVHLLKAHQLNLQDDAEPNEERGEFLAELMDLCARHRSVSSSVFPAEILASLGSAAPRKQQAASAASDLRRMQRERQVVDTQVLEAFARAWQVKQDHFPELPVDVGGCLHPGLAGVFSEDRGLHMYEDREKLAESNHAVFRATFAGKRCVLKAFPLESDDRRRQFLKEARLARSLKHHTVVPVECVFIADGTGYVQMPLYDADLAAWAKEKKRPTAKLLLVARGILHALDHLHSCGVVHGDLKPANILMDADLRPRGAGGLRLEPRHLGGLRGGRCRRSRRKRRDGRHRCQREHVGGCPRDPWLLRPRAGDRRLRDQGIGFVFARRDTRGVVRAGNERQRRPACSGSRGIPQASISGA</sequence>
<dbReference type="SUPFAM" id="SSF49599">
    <property type="entry name" value="TRAF domain-like"/>
    <property type="match status" value="1"/>
</dbReference>
<evidence type="ECO:0000256" key="1">
    <source>
        <dbReference type="SAM" id="MobiDB-lite"/>
    </source>
</evidence>
<dbReference type="PANTHER" id="PTHR46162:SF2">
    <property type="entry name" value="ANKYRIN REPEAT-CONTAINING PROTEIN-RELATED"/>
    <property type="match status" value="1"/>
</dbReference>
<feature type="domain" description="MATH" evidence="3">
    <location>
        <begin position="2"/>
        <end position="124"/>
    </location>
</feature>
<dbReference type="SUPFAM" id="SSF56112">
    <property type="entry name" value="Protein kinase-like (PK-like)"/>
    <property type="match status" value="1"/>
</dbReference>
<dbReference type="Gene3D" id="1.10.510.10">
    <property type="entry name" value="Transferase(Phosphotransferase) domain 1"/>
    <property type="match status" value="1"/>
</dbReference>
<dbReference type="InterPro" id="IPR000719">
    <property type="entry name" value="Prot_kinase_dom"/>
</dbReference>
<reference evidence="4" key="1">
    <citation type="submission" date="2023-10" db="EMBL/GenBank/DDBJ databases">
        <authorList>
            <person name="Chen Y."/>
            <person name="Shah S."/>
            <person name="Dougan E. K."/>
            <person name="Thang M."/>
            <person name="Chan C."/>
        </authorList>
    </citation>
    <scope>NUCLEOTIDE SEQUENCE [LARGE SCALE GENOMIC DNA]</scope>
</reference>
<evidence type="ECO:0000313" key="4">
    <source>
        <dbReference type="EMBL" id="CAK0823257.1"/>
    </source>
</evidence>
<gene>
    <name evidence="4" type="ORF">PCOR1329_LOCUS24066</name>
</gene>
<evidence type="ECO:0000313" key="5">
    <source>
        <dbReference type="Proteomes" id="UP001189429"/>
    </source>
</evidence>
<dbReference type="Proteomes" id="UP001189429">
    <property type="component" value="Unassembled WGS sequence"/>
</dbReference>
<dbReference type="PANTHER" id="PTHR46162">
    <property type="entry name" value="TRAF-LIKE FAMILY PROTEIN"/>
    <property type="match status" value="1"/>
</dbReference>
<evidence type="ECO:0000259" key="3">
    <source>
        <dbReference type="PROSITE" id="PS50144"/>
    </source>
</evidence>
<feature type="domain" description="Protein kinase" evidence="2">
    <location>
        <begin position="641"/>
        <end position="873"/>
    </location>
</feature>
<proteinExistence type="predicted"/>
<evidence type="ECO:0008006" key="6">
    <source>
        <dbReference type="Google" id="ProtNLM"/>
    </source>
</evidence>
<dbReference type="SMART" id="SM00220">
    <property type="entry name" value="S_TKc"/>
    <property type="match status" value="1"/>
</dbReference>
<dbReference type="InterPro" id="IPR008271">
    <property type="entry name" value="Ser/Thr_kinase_AS"/>
</dbReference>
<comment type="caution">
    <text evidence="4">The sequence shown here is derived from an EMBL/GenBank/DDBJ whole genome shotgun (WGS) entry which is preliminary data.</text>
</comment>
<dbReference type="InterPro" id="IPR011009">
    <property type="entry name" value="Kinase-like_dom_sf"/>
</dbReference>
<dbReference type="SMART" id="SM00061">
    <property type="entry name" value="MATH"/>
    <property type="match status" value="1"/>
</dbReference>
<dbReference type="CDD" id="cd00180">
    <property type="entry name" value="PKc"/>
    <property type="match status" value="1"/>
</dbReference>
<dbReference type="PROSITE" id="PS50144">
    <property type="entry name" value="MATH"/>
    <property type="match status" value="1"/>
</dbReference>
<dbReference type="InterPro" id="IPR008974">
    <property type="entry name" value="TRAF-like"/>
</dbReference>
<dbReference type="PROSITE" id="PS00108">
    <property type="entry name" value="PROTEIN_KINASE_ST"/>
    <property type="match status" value="1"/>
</dbReference>
<dbReference type="CDD" id="cd00121">
    <property type="entry name" value="MATH"/>
    <property type="match status" value="1"/>
</dbReference>
<dbReference type="InterPro" id="IPR002083">
    <property type="entry name" value="MATH/TRAF_dom"/>
</dbReference>
<dbReference type="EMBL" id="CAUYUJ010008228">
    <property type="protein sequence ID" value="CAK0823257.1"/>
    <property type="molecule type" value="Genomic_DNA"/>
</dbReference>
<dbReference type="Pfam" id="PF22486">
    <property type="entry name" value="MATH_2"/>
    <property type="match status" value="1"/>
</dbReference>
<feature type="region of interest" description="Disordered" evidence="1">
    <location>
        <begin position="849"/>
        <end position="873"/>
    </location>
</feature>
<protein>
    <recommendedName>
        <fullName evidence="6">Protein kinase domain-containing protein</fullName>
    </recommendedName>
</protein>
<evidence type="ECO:0000259" key="2">
    <source>
        <dbReference type="PROSITE" id="PS50011"/>
    </source>
</evidence>
<name>A0ABN9S1C7_9DINO</name>
<dbReference type="Pfam" id="PF00069">
    <property type="entry name" value="Pkinase"/>
    <property type="match status" value="1"/>
</dbReference>
<dbReference type="PROSITE" id="PS50011">
    <property type="entry name" value="PROTEIN_KINASE_DOM"/>
    <property type="match status" value="1"/>
</dbReference>
<keyword evidence="5" id="KW-1185">Reference proteome</keyword>
<organism evidence="4 5">
    <name type="scientific">Prorocentrum cordatum</name>
    <dbReference type="NCBI Taxonomy" id="2364126"/>
    <lineage>
        <taxon>Eukaryota</taxon>
        <taxon>Sar</taxon>
        <taxon>Alveolata</taxon>
        <taxon>Dinophyceae</taxon>
        <taxon>Prorocentrales</taxon>
        <taxon>Prorocentraceae</taxon>
        <taxon>Prorocentrum</taxon>
    </lineage>
</organism>